<feature type="transmembrane region" description="Helical" evidence="7">
    <location>
        <begin position="247"/>
        <end position="266"/>
    </location>
</feature>
<evidence type="ECO:0000256" key="6">
    <source>
        <dbReference type="ARBA" id="ARBA00023136"/>
    </source>
</evidence>
<proteinExistence type="inferred from homology"/>
<keyword evidence="5 7" id="KW-1133">Transmembrane helix</keyword>
<dbReference type="GO" id="GO:0055085">
    <property type="term" value="P:transmembrane transport"/>
    <property type="evidence" value="ECO:0007669"/>
    <property type="project" value="InterPro"/>
</dbReference>
<evidence type="ECO:0000256" key="2">
    <source>
        <dbReference type="ARBA" id="ARBA00022448"/>
    </source>
</evidence>
<evidence type="ECO:0000256" key="7">
    <source>
        <dbReference type="RuleBase" id="RU363032"/>
    </source>
</evidence>
<dbReference type="InterPro" id="IPR035906">
    <property type="entry name" value="MetI-like_sf"/>
</dbReference>
<dbReference type="EMBL" id="VULO01000008">
    <property type="protein sequence ID" value="MSS84639.1"/>
    <property type="molecule type" value="Genomic_DNA"/>
</dbReference>
<evidence type="ECO:0000256" key="4">
    <source>
        <dbReference type="ARBA" id="ARBA00022692"/>
    </source>
</evidence>
<evidence type="ECO:0000256" key="1">
    <source>
        <dbReference type="ARBA" id="ARBA00004651"/>
    </source>
</evidence>
<reference evidence="9 10" key="1">
    <citation type="submission" date="2019-08" db="EMBL/GenBank/DDBJ databases">
        <title>In-depth cultivation of the pig gut microbiome towards novel bacterial diversity and tailored functional studies.</title>
        <authorList>
            <person name="Wylensek D."/>
            <person name="Hitch T.C.A."/>
            <person name="Clavel T."/>
        </authorList>
    </citation>
    <scope>NUCLEOTIDE SEQUENCE [LARGE SCALE GENOMIC DNA]</scope>
    <source>
        <strain evidence="9 10">WB03_NA08</strain>
    </source>
</reference>
<evidence type="ECO:0000259" key="8">
    <source>
        <dbReference type="PROSITE" id="PS50928"/>
    </source>
</evidence>
<dbReference type="AlphaFoldDB" id="A0A6N7VS71"/>
<sequence length="280" mass="29985">MVMDKVKVKQPGTPTLVVALLLIVVLVQLIPFYLGLVTAFKDPHDQGSVWALPFSSGTLENFAIAWGAGHIGQAIINSVIVTLGATLIVVVLGGLASYPLARRRTSGNRWILLGTLAVMMIPPLSILVPLIRLLKSLGLMNTYPGLILPLAALALPQAIFLYTQSLRGIPESMEEAARIDGAGKLRTYFSVVLPMMKPVTISVIILTGTAIWNEFALSTYIMTTDETRPLAPAIASFFGSAGSNVNAAIAGSMMGVLPVLVIYLFLQRYFMKGMTDGAVK</sequence>
<evidence type="ECO:0000256" key="3">
    <source>
        <dbReference type="ARBA" id="ARBA00022475"/>
    </source>
</evidence>
<keyword evidence="6 7" id="KW-0472">Membrane</keyword>
<feature type="transmembrane region" description="Helical" evidence="7">
    <location>
        <begin position="188"/>
        <end position="212"/>
    </location>
</feature>
<feature type="domain" description="ABC transmembrane type-1" evidence="8">
    <location>
        <begin position="75"/>
        <end position="266"/>
    </location>
</feature>
<dbReference type="CDD" id="cd06261">
    <property type="entry name" value="TM_PBP2"/>
    <property type="match status" value="1"/>
</dbReference>
<keyword evidence="4 7" id="KW-0812">Transmembrane</keyword>
<dbReference type="PANTHER" id="PTHR43744">
    <property type="entry name" value="ABC TRANSPORTER PERMEASE PROTEIN MG189-RELATED-RELATED"/>
    <property type="match status" value="1"/>
</dbReference>
<accession>A0A6N7VS71</accession>
<dbReference type="Proteomes" id="UP000470875">
    <property type="component" value="Unassembled WGS sequence"/>
</dbReference>
<organism evidence="9 10">
    <name type="scientific">Scrofimicrobium canadense</name>
    <dbReference type="NCBI Taxonomy" id="2652290"/>
    <lineage>
        <taxon>Bacteria</taxon>
        <taxon>Bacillati</taxon>
        <taxon>Actinomycetota</taxon>
        <taxon>Actinomycetes</taxon>
        <taxon>Actinomycetales</taxon>
        <taxon>Actinomycetaceae</taxon>
        <taxon>Scrofimicrobium</taxon>
    </lineage>
</organism>
<feature type="transmembrane region" description="Helical" evidence="7">
    <location>
        <begin position="16"/>
        <end position="37"/>
    </location>
</feature>
<dbReference type="GO" id="GO:0005886">
    <property type="term" value="C:plasma membrane"/>
    <property type="evidence" value="ECO:0007669"/>
    <property type="project" value="UniProtKB-SubCell"/>
</dbReference>
<keyword evidence="10" id="KW-1185">Reference proteome</keyword>
<keyword evidence="3" id="KW-1003">Cell membrane</keyword>
<protein>
    <submittedName>
        <fullName evidence="9">Carbohydrate ABC transporter permease</fullName>
    </submittedName>
</protein>
<evidence type="ECO:0000313" key="10">
    <source>
        <dbReference type="Proteomes" id="UP000470875"/>
    </source>
</evidence>
<comment type="caution">
    <text evidence="9">The sequence shown here is derived from an EMBL/GenBank/DDBJ whole genome shotgun (WGS) entry which is preliminary data.</text>
</comment>
<name>A0A6N7VS71_9ACTO</name>
<comment type="similarity">
    <text evidence="7">Belongs to the binding-protein-dependent transport system permease family.</text>
</comment>
<feature type="transmembrane region" description="Helical" evidence="7">
    <location>
        <begin position="74"/>
        <end position="98"/>
    </location>
</feature>
<feature type="transmembrane region" description="Helical" evidence="7">
    <location>
        <begin position="49"/>
        <end position="68"/>
    </location>
</feature>
<dbReference type="PANTHER" id="PTHR43744:SF3">
    <property type="entry name" value="LACTOSE TRANSPORT SYSTEM PERMEASE PROTEIN LACG"/>
    <property type="match status" value="1"/>
</dbReference>
<dbReference type="Pfam" id="PF00528">
    <property type="entry name" value="BPD_transp_1"/>
    <property type="match status" value="1"/>
</dbReference>
<feature type="transmembrane region" description="Helical" evidence="7">
    <location>
        <begin position="110"/>
        <end position="131"/>
    </location>
</feature>
<evidence type="ECO:0000256" key="5">
    <source>
        <dbReference type="ARBA" id="ARBA00022989"/>
    </source>
</evidence>
<gene>
    <name evidence="9" type="ORF">FYJ24_07645</name>
</gene>
<comment type="subcellular location">
    <subcellularLocation>
        <location evidence="1 7">Cell membrane</location>
        <topology evidence="1 7">Multi-pass membrane protein</topology>
    </subcellularLocation>
</comment>
<dbReference type="PROSITE" id="PS50928">
    <property type="entry name" value="ABC_TM1"/>
    <property type="match status" value="1"/>
</dbReference>
<dbReference type="SUPFAM" id="SSF161098">
    <property type="entry name" value="MetI-like"/>
    <property type="match status" value="1"/>
</dbReference>
<dbReference type="InterPro" id="IPR000515">
    <property type="entry name" value="MetI-like"/>
</dbReference>
<dbReference type="Gene3D" id="1.10.3720.10">
    <property type="entry name" value="MetI-like"/>
    <property type="match status" value="1"/>
</dbReference>
<feature type="transmembrane region" description="Helical" evidence="7">
    <location>
        <begin position="143"/>
        <end position="163"/>
    </location>
</feature>
<keyword evidence="2 7" id="KW-0813">Transport</keyword>
<evidence type="ECO:0000313" key="9">
    <source>
        <dbReference type="EMBL" id="MSS84639.1"/>
    </source>
</evidence>